<accession>R0K612</accession>
<dbReference type="Proteomes" id="UP000296049">
    <property type="component" value="Unassembled WGS sequence"/>
</dbReference>
<organism evidence="1 2">
    <name type="scientific">Anas platyrhynchos</name>
    <name type="common">Mallard</name>
    <name type="synonym">Anas boschas</name>
    <dbReference type="NCBI Taxonomy" id="8839"/>
    <lineage>
        <taxon>Eukaryota</taxon>
        <taxon>Metazoa</taxon>
        <taxon>Chordata</taxon>
        <taxon>Craniata</taxon>
        <taxon>Vertebrata</taxon>
        <taxon>Euteleostomi</taxon>
        <taxon>Archelosauria</taxon>
        <taxon>Archosauria</taxon>
        <taxon>Dinosauria</taxon>
        <taxon>Saurischia</taxon>
        <taxon>Theropoda</taxon>
        <taxon>Coelurosauria</taxon>
        <taxon>Aves</taxon>
        <taxon>Neognathae</taxon>
        <taxon>Galloanserae</taxon>
        <taxon>Anseriformes</taxon>
        <taxon>Anatidae</taxon>
        <taxon>Anatinae</taxon>
        <taxon>Anas</taxon>
    </lineage>
</organism>
<name>R0K612_ANAPL</name>
<gene>
    <name evidence="1" type="ORF">Anapl_02115</name>
</gene>
<protein>
    <submittedName>
        <fullName evidence="1">Uncharacterized protein</fullName>
    </submittedName>
</protein>
<dbReference type="AlphaFoldDB" id="R0K612"/>
<sequence length="71" mass="7741">MQCLLVQHLYSKKLITSLQDDCTTKLCCEHSPSSWHVWCGLANSSASLGLGQLRARGLAKPAIFVVIVSII</sequence>
<keyword evidence="2" id="KW-1185">Reference proteome</keyword>
<proteinExistence type="predicted"/>
<reference evidence="2" key="1">
    <citation type="journal article" date="2013" name="Nat. Genet.">
        <title>The duck genome and transcriptome provide insight into an avian influenza virus reservoir species.</title>
        <authorList>
            <person name="Huang Y."/>
            <person name="Li Y."/>
            <person name="Burt D.W."/>
            <person name="Chen H."/>
            <person name="Zhang Y."/>
            <person name="Qian W."/>
            <person name="Kim H."/>
            <person name="Gan S."/>
            <person name="Zhao Y."/>
            <person name="Li J."/>
            <person name="Yi K."/>
            <person name="Feng H."/>
            <person name="Zhu P."/>
            <person name="Li B."/>
            <person name="Liu Q."/>
            <person name="Fairley S."/>
            <person name="Magor K.E."/>
            <person name="Du Z."/>
            <person name="Hu X."/>
            <person name="Goodman L."/>
            <person name="Tafer H."/>
            <person name="Vignal A."/>
            <person name="Lee T."/>
            <person name="Kim K.W."/>
            <person name="Sheng Z."/>
            <person name="An Y."/>
            <person name="Searle S."/>
            <person name="Herrero J."/>
            <person name="Groenen M.A."/>
            <person name="Crooijmans R.P."/>
            <person name="Faraut T."/>
            <person name="Cai Q."/>
            <person name="Webster R.G."/>
            <person name="Aldridge J.R."/>
            <person name="Warren W.C."/>
            <person name="Bartschat S."/>
            <person name="Kehr S."/>
            <person name="Marz M."/>
            <person name="Stadler P.F."/>
            <person name="Smith J."/>
            <person name="Kraus R.H."/>
            <person name="Zhao Y."/>
            <person name="Ren L."/>
            <person name="Fei J."/>
            <person name="Morisson M."/>
            <person name="Kaiser P."/>
            <person name="Griffin D.K."/>
            <person name="Rao M."/>
            <person name="Pitel F."/>
            <person name="Wang J."/>
            <person name="Li N."/>
        </authorList>
    </citation>
    <scope>NUCLEOTIDE SEQUENCE [LARGE SCALE GENOMIC DNA]</scope>
</reference>
<dbReference type="EMBL" id="KB742711">
    <property type="protein sequence ID" value="EOB05197.1"/>
    <property type="molecule type" value="Genomic_DNA"/>
</dbReference>
<evidence type="ECO:0000313" key="1">
    <source>
        <dbReference type="EMBL" id="EOB05197.1"/>
    </source>
</evidence>
<evidence type="ECO:0000313" key="2">
    <source>
        <dbReference type="Proteomes" id="UP000296049"/>
    </source>
</evidence>